<feature type="domain" description="LITAF" evidence="3">
    <location>
        <begin position="72"/>
        <end position="154"/>
    </location>
</feature>
<organism evidence="4 5">
    <name type="scientific">[Torrubiella] hemipterigena</name>
    <dbReference type="NCBI Taxonomy" id="1531966"/>
    <lineage>
        <taxon>Eukaryota</taxon>
        <taxon>Fungi</taxon>
        <taxon>Dikarya</taxon>
        <taxon>Ascomycota</taxon>
        <taxon>Pezizomycotina</taxon>
        <taxon>Sordariomycetes</taxon>
        <taxon>Hypocreomycetidae</taxon>
        <taxon>Hypocreales</taxon>
        <taxon>Clavicipitaceae</taxon>
        <taxon>Clavicipitaceae incertae sedis</taxon>
        <taxon>'Torrubiella' clade</taxon>
    </lineage>
</organism>
<dbReference type="Proteomes" id="UP000039046">
    <property type="component" value="Unassembled WGS sequence"/>
</dbReference>
<dbReference type="Pfam" id="PF10601">
    <property type="entry name" value="zf-LITAF-like"/>
    <property type="match status" value="1"/>
</dbReference>
<keyword evidence="5" id="KW-1185">Reference proteome</keyword>
<keyword evidence="2" id="KW-0472">Membrane</keyword>
<accession>A0A0A1TR93</accession>
<dbReference type="STRING" id="1531966.A0A0A1TR93"/>
<evidence type="ECO:0000313" key="4">
    <source>
        <dbReference type="EMBL" id="CEJ93692.1"/>
    </source>
</evidence>
<evidence type="ECO:0000256" key="1">
    <source>
        <dbReference type="SAM" id="MobiDB-lite"/>
    </source>
</evidence>
<gene>
    <name evidence="4" type="ORF">VHEMI09265</name>
</gene>
<feature type="region of interest" description="Disordered" evidence="1">
    <location>
        <begin position="1"/>
        <end position="80"/>
    </location>
</feature>
<keyword evidence="2" id="KW-0812">Transmembrane</keyword>
<feature type="compositionally biased region" description="Low complexity" evidence="1">
    <location>
        <begin position="47"/>
        <end position="73"/>
    </location>
</feature>
<evidence type="ECO:0000259" key="3">
    <source>
        <dbReference type="PROSITE" id="PS51837"/>
    </source>
</evidence>
<proteinExistence type="predicted"/>
<feature type="compositionally biased region" description="Low complexity" evidence="1">
    <location>
        <begin position="179"/>
        <end position="221"/>
    </location>
</feature>
<dbReference type="SMART" id="SM00714">
    <property type="entry name" value="LITAF"/>
    <property type="match status" value="1"/>
</dbReference>
<reference evidence="4 5" key="1">
    <citation type="journal article" date="2015" name="Genome Announc.">
        <title>Draft Genome Sequence and Gene Annotation of the Entomopathogenic Fungus Verticillium hemipterigenum.</title>
        <authorList>
            <person name="Horn F."/>
            <person name="Habel A."/>
            <person name="Scharf D.H."/>
            <person name="Dworschak J."/>
            <person name="Brakhage A.A."/>
            <person name="Guthke R."/>
            <person name="Hertweck C."/>
            <person name="Linde J."/>
        </authorList>
    </citation>
    <scope>NUCLEOTIDE SEQUENCE [LARGE SCALE GENOMIC DNA]</scope>
</reference>
<protein>
    <recommendedName>
        <fullName evidence="3">LITAF domain-containing protein</fullName>
    </recommendedName>
</protein>
<sequence length="241" mass="26218">MADKQQQPEATQPQPQQQTQQQAPEAVSSHSAAQTDANNNEPPPQYYDPKSSQQPQQQTSNQQAAPGQAAPTQRHPTVPLHMLADGPQWIDCPFCHHQSQTVVTKRGTDMQTIAGVVLCCFCVCLACLPCIAGWCEDREYRCSHCKNLVAVHPDGGVMQIYTPAGPAPVAVPVQHHQVPQGGQKMQQPPMQLPMQSQQHIQQPAPTHQQAQAVQQTQEQTQGITPVAANQTAPTANEKATQ</sequence>
<feature type="region of interest" description="Disordered" evidence="1">
    <location>
        <begin position="179"/>
        <end position="241"/>
    </location>
</feature>
<dbReference type="EMBL" id="CDHN01000006">
    <property type="protein sequence ID" value="CEJ93692.1"/>
    <property type="molecule type" value="Genomic_DNA"/>
</dbReference>
<dbReference type="PROSITE" id="PS51837">
    <property type="entry name" value="LITAF"/>
    <property type="match status" value="1"/>
</dbReference>
<dbReference type="InterPro" id="IPR006629">
    <property type="entry name" value="LITAF"/>
</dbReference>
<dbReference type="AlphaFoldDB" id="A0A0A1TR93"/>
<keyword evidence="2" id="KW-1133">Transmembrane helix</keyword>
<dbReference type="HOGENOM" id="CLU_100638_0_0_1"/>
<feature type="compositionally biased region" description="Polar residues" evidence="1">
    <location>
        <begin position="227"/>
        <end position="241"/>
    </location>
</feature>
<feature type="compositionally biased region" description="Low complexity" evidence="1">
    <location>
        <begin position="1"/>
        <end position="25"/>
    </location>
</feature>
<feature type="transmembrane region" description="Helical" evidence="2">
    <location>
        <begin position="113"/>
        <end position="134"/>
    </location>
</feature>
<feature type="compositionally biased region" description="Polar residues" evidence="1">
    <location>
        <begin position="28"/>
        <end position="40"/>
    </location>
</feature>
<evidence type="ECO:0000313" key="5">
    <source>
        <dbReference type="Proteomes" id="UP000039046"/>
    </source>
</evidence>
<name>A0A0A1TR93_9HYPO</name>
<dbReference type="OrthoDB" id="5599753at2759"/>
<evidence type="ECO:0000256" key="2">
    <source>
        <dbReference type="SAM" id="Phobius"/>
    </source>
</evidence>